<dbReference type="Pfam" id="PF09835">
    <property type="entry name" value="DUF2062"/>
    <property type="match status" value="1"/>
</dbReference>
<dbReference type="PANTHER" id="PTHR40547:SF1">
    <property type="entry name" value="SLL0298 PROTEIN"/>
    <property type="match status" value="1"/>
</dbReference>
<dbReference type="PANTHER" id="PTHR40547">
    <property type="entry name" value="SLL0298 PROTEIN"/>
    <property type="match status" value="1"/>
</dbReference>
<feature type="transmembrane region" description="Helical" evidence="2">
    <location>
        <begin position="45"/>
        <end position="74"/>
    </location>
</feature>
<gene>
    <name evidence="4" type="ORF">BN948_04441</name>
</gene>
<dbReference type="EMBL" id="CCAE010000061">
    <property type="protein sequence ID" value="CDN90000.1"/>
    <property type="molecule type" value="Genomic_DNA"/>
</dbReference>
<feature type="domain" description="DUF2062" evidence="3">
    <location>
        <begin position="25"/>
        <end position="190"/>
    </location>
</feature>
<evidence type="ECO:0000313" key="4">
    <source>
        <dbReference type="EMBL" id="CDN90000.1"/>
    </source>
</evidence>
<reference evidence="5" key="1">
    <citation type="submission" date="2014-11" db="EMBL/GenBank/DDBJ databases">
        <title>Draft genome sequence of Hydrogenophaga intermedia S1.</title>
        <authorList>
            <person name="Gan H.M."/>
            <person name="Chew T.H."/>
            <person name="Stolz A."/>
        </authorList>
    </citation>
    <scope>NUCLEOTIDE SEQUENCE [LARGE SCALE GENOMIC DNA]</scope>
    <source>
        <strain evidence="5">S1</strain>
    </source>
</reference>
<keyword evidence="5" id="KW-1185">Reference proteome</keyword>
<evidence type="ECO:0000259" key="3">
    <source>
        <dbReference type="Pfam" id="PF09835"/>
    </source>
</evidence>
<protein>
    <recommendedName>
        <fullName evidence="3">DUF2062 domain-containing protein</fullName>
    </recommendedName>
</protein>
<dbReference type="Proteomes" id="UP000028878">
    <property type="component" value="Unassembled WGS sequence"/>
</dbReference>
<feature type="transmembrane region" description="Helical" evidence="2">
    <location>
        <begin position="159"/>
        <end position="182"/>
    </location>
</feature>
<keyword evidence="2" id="KW-0472">Membrane</keyword>
<proteinExistence type="predicted"/>
<evidence type="ECO:0000256" key="1">
    <source>
        <dbReference type="SAM" id="MobiDB-lite"/>
    </source>
</evidence>
<keyword evidence="2" id="KW-1133">Transmembrane helix</keyword>
<dbReference type="InterPro" id="IPR018639">
    <property type="entry name" value="DUF2062"/>
</dbReference>
<accession>A0A1L1PKU2</accession>
<feature type="region of interest" description="Disordered" evidence="1">
    <location>
        <begin position="195"/>
        <end position="215"/>
    </location>
</feature>
<evidence type="ECO:0000256" key="2">
    <source>
        <dbReference type="SAM" id="Phobius"/>
    </source>
</evidence>
<keyword evidence="2" id="KW-0812">Transmembrane</keyword>
<sequence>MTQGLLQRLKAWLPSPDTIRSQRWLRWLAPFMSHPRLWHLSRKGVAMGVALGVFFGLLIPIAQMPAAGVAAVVLRANLPAAMASTFVTNPVTFGPVYYAAYRLGKVVLGEDAAPHGQALDEDRLVEELTSTPEEAPASLSLVERLRHWLAQIGRVGKPLFTGLVILAIACGLAVYVLTDALWRLRVRWNRRRRLAQRTSAGPAPADGKNGGAGGN</sequence>
<dbReference type="AlphaFoldDB" id="A0A1L1PKU2"/>
<dbReference type="RefSeq" id="WP_051756295.1">
    <property type="nucleotide sequence ID" value="NZ_CCAE010000061.1"/>
</dbReference>
<evidence type="ECO:0000313" key="5">
    <source>
        <dbReference type="Proteomes" id="UP000028878"/>
    </source>
</evidence>
<name>A0A1L1PKU2_HYDIT</name>
<organism evidence="4 5">
    <name type="scientific">Hydrogenophaga intermedia</name>
    <dbReference type="NCBI Taxonomy" id="65786"/>
    <lineage>
        <taxon>Bacteria</taxon>
        <taxon>Pseudomonadati</taxon>
        <taxon>Pseudomonadota</taxon>
        <taxon>Betaproteobacteria</taxon>
        <taxon>Burkholderiales</taxon>
        <taxon>Comamonadaceae</taxon>
        <taxon>Hydrogenophaga</taxon>
    </lineage>
</organism>